<keyword evidence="4" id="KW-1185">Reference proteome</keyword>
<feature type="non-terminal residue" evidence="3">
    <location>
        <position position="1"/>
    </location>
</feature>
<dbReference type="EMBL" id="BLLF01002561">
    <property type="protein sequence ID" value="GFH24533.1"/>
    <property type="molecule type" value="Genomic_DNA"/>
</dbReference>
<evidence type="ECO:0000256" key="2">
    <source>
        <dbReference type="SAM" id="MobiDB-lite"/>
    </source>
</evidence>
<reference evidence="3 4" key="1">
    <citation type="submission" date="2020-02" db="EMBL/GenBank/DDBJ databases">
        <title>Draft genome sequence of Haematococcus lacustris strain NIES-144.</title>
        <authorList>
            <person name="Morimoto D."/>
            <person name="Nakagawa S."/>
            <person name="Yoshida T."/>
            <person name="Sawayama S."/>
        </authorList>
    </citation>
    <scope>NUCLEOTIDE SEQUENCE [LARGE SCALE GENOMIC DNA]</scope>
    <source>
        <strain evidence="3 4">NIES-144</strain>
    </source>
</reference>
<keyword evidence="1" id="KW-0677">Repeat</keyword>
<dbReference type="SUPFAM" id="SSF82185">
    <property type="entry name" value="Histone H3 K4-specific methyltransferase SET7/9 N-terminal domain"/>
    <property type="match status" value="1"/>
</dbReference>
<protein>
    <submittedName>
        <fullName evidence="3">1-phosphatidylinositol-4-phosphate 5-kinase</fullName>
    </submittedName>
</protein>
<dbReference type="PANTHER" id="PTHR43215">
    <property type="entry name" value="RADIAL SPOKE HEAD 1 HOMOLOG"/>
    <property type="match status" value="1"/>
</dbReference>
<sequence length="231" mass="24647">MLAQPKGAAYQGEWRDGYMHGTGTLDGPPCSEDPGGHAAALAALGYGGAGCSARYQGGWVRDSKHGLGKQLWSNGDVYEGLWRAGVPEGPGRYIFAEGSEYDGEWRDGLMAGHGTFVWASGERYEGQWKDGMQHGLGVLSLPDASLYDSQWQSGRRHGMCLYKPGEALSRRASLVQVASPGPGPGYAPPPSPGQPEAALHHDGNCRMQEGHHVTWAADTPDLRQVGCCLVL</sequence>
<evidence type="ECO:0000313" key="4">
    <source>
        <dbReference type="Proteomes" id="UP000485058"/>
    </source>
</evidence>
<dbReference type="GO" id="GO:0016301">
    <property type="term" value="F:kinase activity"/>
    <property type="evidence" value="ECO:0007669"/>
    <property type="project" value="UniProtKB-KW"/>
</dbReference>
<evidence type="ECO:0000256" key="1">
    <source>
        <dbReference type="ARBA" id="ARBA00022737"/>
    </source>
</evidence>
<name>A0A699ZPC1_HAELA</name>
<dbReference type="FunFam" id="2.20.110.10:FF:000002">
    <property type="entry name" value="Phosphatidylinositol 4-phosphate 5-kinase 8"/>
    <property type="match status" value="1"/>
</dbReference>
<feature type="compositionally biased region" description="Pro residues" evidence="2">
    <location>
        <begin position="181"/>
        <end position="193"/>
    </location>
</feature>
<feature type="region of interest" description="Disordered" evidence="2">
    <location>
        <begin position="177"/>
        <end position="201"/>
    </location>
</feature>
<dbReference type="Pfam" id="PF02493">
    <property type="entry name" value="MORN"/>
    <property type="match status" value="6"/>
</dbReference>
<accession>A0A699ZPC1</accession>
<dbReference type="Proteomes" id="UP000485058">
    <property type="component" value="Unassembled WGS sequence"/>
</dbReference>
<keyword evidence="3" id="KW-0418">Kinase</keyword>
<comment type="caution">
    <text evidence="3">The sequence shown here is derived from an EMBL/GenBank/DDBJ whole genome shotgun (WGS) entry which is preliminary data.</text>
</comment>
<gene>
    <name evidence="3" type="ORF">HaLaN_22345</name>
</gene>
<dbReference type="SMART" id="SM00698">
    <property type="entry name" value="MORN"/>
    <property type="match status" value="5"/>
</dbReference>
<dbReference type="GO" id="GO:0005829">
    <property type="term" value="C:cytosol"/>
    <property type="evidence" value="ECO:0007669"/>
    <property type="project" value="TreeGrafter"/>
</dbReference>
<feature type="non-terminal residue" evidence="3">
    <location>
        <position position="231"/>
    </location>
</feature>
<dbReference type="GO" id="GO:0016020">
    <property type="term" value="C:membrane"/>
    <property type="evidence" value="ECO:0007669"/>
    <property type="project" value="UniProtKB-ARBA"/>
</dbReference>
<proteinExistence type="predicted"/>
<organism evidence="3 4">
    <name type="scientific">Haematococcus lacustris</name>
    <name type="common">Green alga</name>
    <name type="synonym">Haematococcus pluvialis</name>
    <dbReference type="NCBI Taxonomy" id="44745"/>
    <lineage>
        <taxon>Eukaryota</taxon>
        <taxon>Viridiplantae</taxon>
        <taxon>Chlorophyta</taxon>
        <taxon>core chlorophytes</taxon>
        <taxon>Chlorophyceae</taxon>
        <taxon>CS clade</taxon>
        <taxon>Chlamydomonadales</taxon>
        <taxon>Haematococcaceae</taxon>
        <taxon>Haematococcus</taxon>
    </lineage>
</organism>
<keyword evidence="3" id="KW-0808">Transferase</keyword>
<dbReference type="InterPro" id="IPR003409">
    <property type="entry name" value="MORN"/>
</dbReference>
<evidence type="ECO:0000313" key="3">
    <source>
        <dbReference type="EMBL" id="GFH24533.1"/>
    </source>
</evidence>
<dbReference type="Gene3D" id="2.20.110.10">
    <property type="entry name" value="Histone H3 K4-specific methyltransferase SET7/9 N-terminal domain"/>
    <property type="match status" value="2"/>
</dbReference>
<dbReference type="AlphaFoldDB" id="A0A699ZPC1"/>
<dbReference type="PANTHER" id="PTHR43215:SF14">
    <property type="entry name" value="RADIAL SPOKE HEAD 1 HOMOLOG"/>
    <property type="match status" value="1"/>
</dbReference>